<dbReference type="Proteomes" id="UP000322899">
    <property type="component" value="Unassembled WGS sequence"/>
</dbReference>
<reference evidence="4 5" key="1">
    <citation type="submission" date="2019-07" db="EMBL/GenBank/DDBJ databases">
        <title>Genomes of Cafeteria roenbergensis.</title>
        <authorList>
            <person name="Fischer M.G."/>
            <person name="Hackl T."/>
            <person name="Roman M."/>
        </authorList>
    </citation>
    <scope>NUCLEOTIDE SEQUENCE [LARGE SCALE GENOMIC DNA]</scope>
    <source>
        <strain evidence="2 6">Cflag</strain>
        <strain evidence="3 4">E4-10P</strain>
        <strain evidence="1 5">RCC970-E3</strain>
    </source>
</reference>
<dbReference type="SUPFAM" id="SSF52833">
    <property type="entry name" value="Thioredoxin-like"/>
    <property type="match status" value="1"/>
</dbReference>
<dbReference type="OrthoDB" id="49680at2759"/>
<name>A0A5A8D6C0_CAFRO</name>
<evidence type="ECO:0000313" key="3">
    <source>
        <dbReference type="EMBL" id="KAA0174188.1"/>
    </source>
</evidence>
<comment type="caution">
    <text evidence="2">The sequence shown here is derived from an EMBL/GenBank/DDBJ whole genome shotgun (WGS) entry which is preliminary data.</text>
</comment>
<dbReference type="Proteomes" id="UP000325113">
    <property type="component" value="Unassembled WGS sequence"/>
</dbReference>
<dbReference type="AlphaFoldDB" id="A0A5A8D6C0"/>
<accession>A0A5A8D6C0</accession>
<dbReference type="EMBL" id="VLTO01000025">
    <property type="protein sequence ID" value="KAA0174188.1"/>
    <property type="molecule type" value="Genomic_DNA"/>
</dbReference>
<organism evidence="2 6">
    <name type="scientific">Cafeteria roenbergensis</name>
    <name type="common">Marine flagellate</name>
    <dbReference type="NCBI Taxonomy" id="33653"/>
    <lineage>
        <taxon>Eukaryota</taxon>
        <taxon>Sar</taxon>
        <taxon>Stramenopiles</taxon>
        <taxon>Bigyra</taxon>
        <taxon>Opalozoa</taxon>
        <taxon>Bicosoecida</taxon>
        <taxon>Cafeteriaceae</taxon>
        <taxon>Cafeteria</taxon>
    </lineage>
</organism>
<dbReference type="EMBL" id="VLTM01000041">
    <property type="protein sequence ID" value="KAA0160775.1"/>
    <property type="molecule type" value="Genomic_DNA"/>
</dbReference>
<evidence type="ECO:0000313" key="2">
    <source>
        <dbReference type="EMBL" id="KAA0160775.1"/>
    </source>
</evidence>
<dbReference type="Proteomes" id="UP000324907">
    <property type="component" value="Unassembled WGS sequence"/>
</dbReference>
<protein>
    <submittedName>
        <fullName evidence="2">Uncharacterized protein</fullName>
    </submittedName>
</protein>
<dbReference type="EMBL" id="VLTL01000164">
    <property type="protein sequence ID" value="KAA0157843.1"/>
    <property type="molecule type" value="Genomic_DNA"/>
</dbReference>
<dbReference type="Gene3D" id="3.40.30.10">
    <property type="entry name" value="Glutaredoxin"/>
    <property type="match status" value="1"/>
</dbReference>
<evidence type="ECO:0000313" key="6">
    <source>
        <dbReference type="Proteomes" id="UP000325113"/>
    </source>
</evidence>
<dbReference type="PROSITE" id="PS51354">
    <property type="entry name" value="GLUTAREDOXIN_2"/>
    <property type="match status" value="1"/>
</dbReference>
<evidence type="ECO:0000313" key="1">
    <source>
        <dbReference type="EMBL" id="KAA0157843.1"/>
    </source>
</evidence>
<gene>
    <name evidence="3" type="ORF">FNF27_04409</name>
    <name evidence="1" type="ORF">FNF28_06487</name>
    <name evidence="2" type="ORF">FNF31_04158</name>
</gene>
<sequence>MAAADDSPAVCWFLYSSTPTNASVESMQSRVRGILAALKVKTTDVDGANAENKTQRSEFWAISGKRAVYPQVFVQAKGETKFVGDGEDIVLANDDGILEGQLADAPRVEADA</sequence>
<evidence type="ECO:0000313" key="5">
    <source>
        <dbReference type="Proteomes" id="UP000324907"/>
    </source>
</evidence>
<dbReference type="InterPro" id="IPR036249">
    <property type="entry name" value="Thioredoxin-like_sf"/>
</dbReference>
<proteinExistence type="predicted"/>
<evidence type="ECO:0000313" key="4">
    <source>
        <dbReference type="Proteomes" id="UP000322899"/>
    </source>
</evidence>